<sequence>RLAPICAVRRSKSLPDSDATDQTANLNDLLSSRSGDAGEPEADSSGKSTTGEQRLKEELPTADNSLLGFVERLPRARRKSEPESWHLQQQSQHKALIKLTPFAEEQRRTKLHQASDSSGEQFVVEVQLEPPASPRRSLPTQLPISEARALPDVTQITPDPIRLKDPTSARRLSLREQESIERVTRYLDSQRQEHQPQGPGGQQMEAQAVAADDDEVKPLATAQPTQQQLLGIDPNARARRSSLKRSRHDEPLAFPSQQPREPQDTPQDDTNGGAAMSGEAAPKKTVRICSIEETIRIDSFDSGDVDEANLFPELQLVTAKILTAEEFADSMTRRDESLRSPSKEVAVLIDTPMESISGARDSRPEEPARLLAPLTLKPSASDNALLRSKGDVEKVSERNIRPEILMDLSRAAEESAIEERALEEQQLRVGSAAVGSKRRLSRVSSDSEACRRVQHPEEVLQSPPTATLDGGPFLFEIGPPQVGFSPPSRRETKIASCDSPEIELSFEMQRAQGADKLEKETAGDGTRGQPVVEAITARRWKSADDVRDAAASTKHFPAGLRRWRSEHDPAPVQPWPLEQRPRLRGSPKEEPPPAPELIPITARDEQDEDESEVQLGRREHSLVYQRQTLESPASLELLHLET</sequence>
<dbReference type="Proteomes" id="UP001239111">
    <property type="component" value="Chromosome 3"/>
</dbReference>
<feature type="non-terminal residue" evidence="1">
    <location>
        <position position="1"/>
    </location>
</feature>
<evidence type="ECO:0000313" key="2">
    <source>
        <dbReference type="Proteomes" id="UP001239111"/>
    </source>
</evidence>
<accession>A0ACC2NTV4</accession>
<reference evidence="1" key="1">
    <citation type="submission" date="2023-04" db="EMBL/GenBank/DDBJ databases">
        <title>A chromosome-level genome assembly of the parasitoid wasp Eretmocerus hayati.</title>
        <authorList>
            <person name="Zhong Y."/>
            <person name="Liu S."/>
            <person name="Liu Y."/>
        </authorList>
    </citation>
    <scope>NUCLEOTIDE SEQUENCE</scope>
    <source>
        <strain evidence="1">ZJU_SS_LIU_2023</strain>
    </source>
</reference>
<comment type="caution">
    <text evidence="1">The sequence shown here is derived from an EMBL/GenBank/DDBJ whole genome shotgun (WGS) entry which is preliminary data.</text>
</comment>
<feature type="non-terminal residue" evidence="1">
    <location>
        <position position="642"/>
    </location>
</feature>
<proteinExistence type="predicted"/>
<keyword evidence="2" id="KW-1185">Reference proteome</keyword>
<gene>
    <name evidence="1" type="ORF">QAD02_005863</name>
</gene>
<dbReference type="EMBL" id="CM056743">
    <property type="protein sequence ID" value="KAJ8674601.1"/>
    <property type="molecule type" value="Genomic_DNA"/>
</dbReference>
<protein>
    <submittedName>
        <fullName evidence="1">Uncharacterized protein</fullName>
    </submittedName>
</protein>
<name>A0ACC2NTV4_9HYME</name>
<evidence type="ECO:0000313" key="1">
    <source>
        <dbReference type="EMBL" id="KAJ8674601.1"/>
    </source>
</evidence>
<organism evidence="1 2">
    <name type="scientific">Eretmocerus hayati</name>
    <dbReference type="NCBI Taxonomy" id="131215"/>
    <lineage>
        <taxon>Eukaryota</taxon>
        <taxon>Metazoa</taxon>
        <taxon>Ecdysozoa</taxon>
        <taxon>Arthropoda</taxon>
        <taxon>Hexapoda</taxon>
        <taxon>Insecta</taxon>
        <taxon>Pterygota</taxon>
        <taxon>Neoptera</taxon>
        <taxon>Endopterygota</taxon>
        <taxon>Hymenoptera</taxon>
        <taxon>Apocrita</taxon>
        <taxon>Proctotrupomorpha</taxon>
        <taxon>Chalcidoidea</taxon>
        <taxon>Aphelinidae</taxon>
        <taxon>Aphelininae</taxon>
        <taxon>Eretmocerus</taxon>
    </lineage>
</organism>